<reference evidence="1 2" key="1">
    <citation type="submission" date="2024-01" db="EMBL/GenBank/DDBJ databases">
        <title>Genome assemblies of Stephania.</title>
        <authorList>
            <person name="Yang L."/>
        </authorList>
    </citation>
    <scope>NUCLEOTIDE SEQUENCE [LARGE SCALE GENOMIC DNA]</scope>
    <source>
        <strain evidence="1">YNDBR</strain>
        <tissue evidence="1">Leaf</tissue>
    </source>
</reference>
<gene>
    <name evidence="1" type="ORF">Syun_006411</name>
</gene>
<proteinExistence type="predicted"/>
<sequence>MFLRVNLGLSLPLQYLDYPINDPTCKRKETIVLQQLSSMAQPRKEKFEVKT</sequence>
<dbReference type="EMBL" id="JBBNAF010000003">
    <property type="protein sequence ID" value="KAK9160070.1"/>
    <property type="molecule type" value="Genomic_DNA"/>
</dbReference>
<keyword evidence="2" id="KW-1185">Reference proteome</keyword>
<evidence type="ECO:0000313" key="2">
    <source>
        <dbReference type="Proteomes" id="UP001420932"/>
    </source>
</evidence>
<protein>
    <submittedName>
        <fullName evidence="1">Uncharacterized protein</fullName>
    </submittedName>
</protein>
<dbReference type="AlphaFoldDB" id="A0AAP0KXJ5"/>
<dbReference type="Proteomes" id="UP001420932">
    <property type="component" value="Unassembled WGS sequence"/>
</dbReference>
<comment type="caution">
    <text evidence="1">The sequence shown here is derived from an EMBL/GenBank/DDBJ whole genome shotgun (WGS) entry which is preliminary data.</text>
</comment>
<organism evidence="1 2">
    <name type="scientific">Stephania yunnanensis</name>
    <dbReference type="NCBI Taxonomy" id="152371"/>
    <lineage>
        <taxon>Eukaryota</taxon>
        <taxon>Viridiplantae</taxon>
        <taxon>Streptophyta</taxon>
        <taxon>Embryophyta</taxon>
        <taxon>Tracheophyta</taxon>
        <taxon>Spermatophyta</taxon>
        <taxon>Magnoliopsida</taxon>
        <taxon>Ranunculales</taxon>
        <taxon>Menispermaceae</taxon>
        <taxon>Menispermoideae</taxon>
        <taxon>Cissampelideae</taxon>
        <taxon>Stephania</taxon>
    </lineage>
</organism>
<accession>A0AAP0KXJ5</accession>
<name>A0AAP0KXJ5_9MAGN</name>
<evidence type="ECO:0000313" key="1">
    <source>
        <dbReference type="EMBL" id="KAK9160070.1"/>
    </source>
</evidence>